<evidence type="ECO:0000256" key="4">
    <source>
        <dbReference type="ARBA" id="ARBA00022692"/>
    </source>
</evidence>
<evidence type="ECO:0000313" key="11">
    <source>
        <dbReference type="Proteomes" id="UP000017590"/>
    </source>
</evidence>
<keyword evidence="5 7" id="KW-1133">Transmembrane helix</keyword>
<evidence type="ECO:0000256" key="3">
    <source>
        <dbReference type="ARBA" id="ARBA00022475"/>
    </source>
</evidence>
<evidence type="ECO:0000256" key="1">
    <source>
        <dbReference type="ARBA" id="ARBA00004651"/>
    </source>
</evidence>
<feature type="transmembrane region" description="Helical" evidence="7">
    <location>
        <begin position="176"/>
        <end position="197"/>
    </location>
</feature>
<reference evidence="11" key="1">
    <citation type="journal article" date="2014" name="Biotechnol. Biofuels">
        <title>Comparison of single-molecule sequencing and hybrid approaches for finishing the genome of Clostridium autoethanogenum and analysis of CRISPR systems in industrial relevant Clostridia.</title>
        <authorList>
            <person name="Brown S.D."/>
            <person name="Nagaraju S."/>
            <person name="Utturkar S."/>
            <person name="De Tissera S."/>
            <person name="Segovia S."/>
            <person name="Mitchell W."/>
            <person name="Land M.L."/>
            <person name="Dassanayake A."/>
            <person name="Kopke M."/>
        </authorList>
    </citation>
    <scope>NUCLEOTIDE SEQUENCE [LARGE SCALE GENOMIC DNA]</scope>
    <source>
        <strain evidence="11">DSM 10061</strain>
    </source>
</reference>
<organism evidence="10 11">
    <name type="scientific">Clostridium autoethanogenum DSM 10061</name>
    <dbReference type="NCBI Taxonomy" id="1341692"/>
    <lineage>
        <taxon>Bacteria</taxon>
        <taxon>Bacillati</taxon>
        <taxon>Bacillota</taxon>
        <taxon>Clostridia</taxon>
        <taxon>Eubacteriales</taxon>
        <taxon>Clostridiaceae</taxon>
        <taxon>Clostridium</taxon>
    </lineage>
</organism>
<feature type="domain" description="Tyrosine-protein kinase G-rich" evidence="9">
    <location>
        <begin position="154"/>
        <end position="196"/>
    </location>
</feature>
<dbReference type="Proteomes" id="UP000017590">
    <property type="component" value="Chromosome"/>
</dbReference>
<proteinExistence type="inferred from homology"/>
<gene>
    <name evidence="10" type="ORF">CAETHG_2591</name>
</gene>
<sequence>MEEETTLDLRDFYYILKKRFKLIVLVTVACTLLAGILSFFVIKPTYEAGTTIIVGKPQNSQKSNTQYNDVMMYQNLVKTYAQIAGSNAVMESASNKMNGSVSAGQLKSIITVTPQQGTQILEIKGQSKDPSQAVNMVNAVSNSFITESKRVFPTGGDIQIMDKPQFPNKPVKPKKVLNMAIAFFVGLMGSIGFSFMLEYMDNTIKTEEDVNKILGIPVIGIIPKGNM</sequence>
<dbReference type="InterPro" id="IPR032807">
    <property type="entry name" value="GNVR"/>
</dbReference>
<feature type="domain" description="Polysaccharide chain length determinant N-terminal" evidence="8">
    <location>
        <begin position="6"/>
        <end position="96"/>
    </location>
</feature>
<name>A0ABM5NWF9_9CLOT</name>
<keyword evidence="6 7" id="KW-0472">Membrane</keyword>
<keyword evidence="4 7" id="KW-0812">Transmembrane</keyword>
<dbReference type="PANTHER" id="PTHR32309">
    <property type="entry name" value="TYROSINE-PROTEIN KINASE"/>
    <property type="match status" value="1"/>
</dbReference>
<comment type="subcellular location">
    <subcellularLocation>
        <location evidence="1">Cell membrane</location>
        <topology evidence="1">Multi-pass membrane protein</topology>
    </subcellularLocation>
</comment>
<evidence type="ECO:0000256" key="5">
    <source>
        <dbReference type="ARBA" id="ARBA00022989"/>
    </source>
</evidence>
<dbReference type="Pfam" id="PF13807">
    <property type="entry name" value="GNVR"/>
    <property type="match status" value="1"/>
</dbReference>
<evidence type="ECO:0000256" key="7">
    <source>
        <dbReference type="SAM" id="Phobius"/>
    </source>
</evidence>
<dbReference type="EMBL" id="CP006763">
    <property type="protein sequence ID" value="AGY76800.1"/>
    <property type="molecule type" value="Genomic_DNA"/>
</dbReference>
<dbReference type="RefSeq" id="WP_023162710.1">
    <property type="nucleotide sequence ID" value="NC_022592.1"/>
</dbReference>
<evidence type="ECO:0000256" key="6">
    <source>
        <dbReference type="ARBA" id="ARBA00023136"/>
    </source>
</evidence>
<dbReference type="PANTHER" id="PTHR32309:SF13">
    <property type="entry name" value="FERRIC ENTEROBACTIN TRANSPORT PROTEIN FEPE"/>
    <property type="match status" value="1"/>
</dbReference>
<dbReference type="InterPro" id="IPR050445">
    <property type="entry name" value="Bact_polysacc_biosynth/exp"/>
</dbReference>
<dbReference type="Pfam" id="PF02706">
    <property type="entry name" value="Wzz"/>
    <property type="match status" value="1"/>
</dbReference>
<feature type="transmembrane region" description="Helical" evidence="7">
    <location>
        <begin position="20"/>
        <end position="42"/>
    </location>
</feature>
<protein>
    <submittedName>
        <fullName evidence="10">Wzz/FepE/Etk N-terminal domain-containing protein</fullName>
    </submittedName>
</protein>
<keyword evidence="11" id="KW-1185">Reference proteome</keyword>
<comment type="similarity">
    <text evidence="2">Belongs to the CpsC/CapA family.</text>
</comment>
<evidence type="ECO:0000259" key="9">
    <source>
        <dbReference type="Pfam" id="PF13807"/>
    </source>
</evidence>
<accession>A0ABM5NWF9</accession>
<dbReference type="InterPro" id="IPR003856">
    <property type="entry name" value="LPS_length_determ_N"/>
</dbReference>
<keyword evidence="3" id="KW-1003">Cell membrane</keyword>
<evidence type="ECO:0000313" key="10">
    <source>
        <dbReference type="EMBL" id="AGY76800.1"/>
    </source>
</evidence>
<evidence type="ECO:0000256" key="2">
    <source>
        <dbReference type="ARBA" id="ARBA00006683"/>
    </source>
</evidence>
<evidence type="ECO:0000259" key="8">
    <source>
        <dbReference type="Pfam" id="PF02706"/>
    </source>
</evidence>